<dbReference type="InterPro" id="IPR005331">
    <property type="entry name" value="Sulfotransferase"/>
</dbReference>
<dbReference type="InterPro" id="IPR027417">
    <property type="entry name" value="P-loop_NTPase"/>
</dbReference>
<evidence type="ECO:0000313" key="1">
    <source>
        <dbReference type="EMBL" id="MEX5730248.1"/>
    </source>
</evidence>
<reference evidence="1 2" key="1">
    <citation type="submission" date="2024-06" db="EMBL/GenBank/DDBJ databases">
        <title>Genome of Rhodovulum iodosum, a marine photoferrotroph.</title>
        <authorList>
            <person name="Bianchini G."/>
            <person name="Nikeleit V."/>
            <person name="Kappler A."/>
            <person name="Bryce C."/>
            <person name="Sanchez-Baracaldo P."/>
        </authorList>
    </citation>
    <scope>NUCLEOTIDE SEQUENCE [LARGE SCALE GENOMIC DNA]</scope>
    <source>
        <strain evidence="1 2">UT/N1</strain>
    </source>
</reference>
<dbReference type="EMBL" id="JBEHHI010000005">
    <property type="protein sequence ID" value="MEX5730248.1"/>
    <property type="molecule type" value="Genomic_DNA"/>
</dbReference>
<sequence length="207" mass="24858">MISRKHKTIFVHIPKAAGQSVEHVFLQECGLDWDSRAPLLLRRNDDRSQGPTRLAHLYAREYVACGHVTQAEFDSYFKFAIVRNPYDRLLSEYRYRNPRRTPLWWFLLKPWRDDWKDPVRHRVPQVRFLHDGQGRLLVDRVIRFERLAEEMPEVFERALGQRRALPARNVSDKRPDLARKGLSRLHRWIIRWRYAEDFRVLGYDPGA</sequence>
<protein>
    <recommendedName>
        <fullName evidence="3">Sulfotransferase family protein</fullName>
    </recommendedName>
</protein>
<evidence type="ECO:0008006" key="3">
    <source>
        <dbReference type="Google" id="ProtNLM"/>
    </source>
</evidence>
<evidence type="ECO:0000313" key="2">
    <source>
        <dbReference type="Proteomes" id="UP001560019"/>
    </source>
</evidence>
<dbReference type="RefSeq" id="WP_125403224.1">
    <property type="nucleotide sequence ID" value="NZ_JBEHHI010000005.1"/>
</dbReference>
<proteinExistence type="predicted"/>
<gene>
    <name evidence="1" type="ORF">Ga0609869_003601</name>
</gene>
<dbReference type="Proteomes" id="UP001560019">
    <property type="component" value="Unassembled WGS sequence"/>
</dbReference>
<organism evidence="1 2">
    <name type="scientific">Rhodovulum iodosum</name>
    <dbReference type="NCBI Taxonomy" id="68291"/>
    <lineage>
        <taxon>Bacteria</taxon>
        <taxon>Pseudomonadati</taxon>
        <taxon>Pseudomonadota</taxon>
        <taxon>Alphaproteobacteria</taxon>
        <taxon>Rhodobacterales</taxon>
        <taxon>Paracoccaceae</taxon>
        <taxon>Rhodovulum</taxon>
    </lineage>
</organism>
<name>A0ABV3XY04_9RHOB</name>
<comment type="caution">
    <text evidence="1">The sequence shown here is derived from an EMBL/GenBank/DDBJ whole genome shotgun (WGS) entry which is preliminary data.</text>
</comment>
<accession>A0ABV3XY04</accession>
<keyword evidence="2" id="KW-1185">Reference proteome</keyword>
<dbReference type="Pfam" id="PF03567">
    <property type="entry name" value="Sulfotransfer_2"/>
    <property type="match status" value="1"/>
</dbReference>
<dbReference type="Gene3D" id="3.40.50.300">
    <property type="entry name" value="P-loop containing nucleotide triphosphate hydrolases"/>
    <property type="match status" value="1"/>
</dbReference>